<reference evidence="3" key="1">
    <citation type="journal article" date="2020" name="Nat. Commun.">
        <title>Genome sequence of the cluster root forming white lupin.</title>
        <authorList>
            <person name="Hufnagel B."/>
            <person name="Marques A."/>
            <person name="Soriano A."/>
            <person name="Marques L."/>
            <person name="Divol F."/>
            <person name="Doumas P."/>
            <person name="Sallet E."/>
            <person name="Mancinotti D."/>
            <person name="Carrere S."/>
            <person name="Marande W."/>
            <person name="Arribat S."/>
            <person name="Keller J."/>
            <person name="Huneau C."/>
            <person name="Blein T."/>
            <person name="Aime D."/>
            <person name="Laguerre M."/>
            <person name="Taylor J."/>
            <person name="Schubert V."/>
            <person name="Nelson M."/>
            <person name="Geu-Flores F."/>
            <person name="Crespi M."/>
            <person name="Gallardo-Guerrero K."/>
            <person name="Delaux P.-M."/>
            <person name="Salse J."/>
            <person name="Berges H."/>
            <person name="Guyot R."/>
            <person name="Gouzy J."/>
            <person name="Peret B."/>
        </authorList>
    </citation>
    <scope>NUCLEOTIDE SEQUENCE [LARGE SCALE GENOMIC DNA]</scope>
    <source>
        <strain evidence="3">cv. Amiga</strain>
    </source>
</reference>
<feature type="transmembrane region" description="Helical" evidence="1">
    <location>
        <begin position="32"/>
        <end position="55"/>
    </location>
</feature>
<keyword evidence="1" id="KW-1133">Transmembrane helix</keyword>
<comment type="caution">
    <text evidence="2">The sequence shown here is derived from an EMBL/GenBank/DDBJ whole genome shotgun (WGS) entry which is preliminary data.</text>
</comment>
<evidence type="ECO:0000313" key="2">
    <source>
        <dbReference type="EMBL" id="KAE9604283.1"/>
    </source>
</evidence>
<name>A0A6A4PRW3_LUPAL</name>
<organism evidence="2 3">
    <name type="scientific">Lupinus albus</name>
    <name type="common">White lupine</name>
    <name type="synonym">Lupinus termis</name>
    <dbReference type="NCBI Taxonomy" id="3870"/>
    <lineage>
        <taxon>Eukaryota</taxon>
        <taxon>Viridiplantae</taxon>
        <taxon>Streptophyta</taxon>
        <taxon>Embryophyta</taxon>
        <taxon>Tracheophyta</taxon>
        <taxon>Spermatophyta</taxon>
        <taxon>Magnoliopsida</taxon>
        <taxon>eudicotyledons</taxon>
        <taxon>Gunneridae</taxon>
        <taxon>Pentapetalae</taxon>
        <taxon>rosids</taxon>
        <taxon>fabids</taxon>
        <taxon>Fabales</taxon>
        <taxon>Fabaceae</taxon>
        <taxon>Papilionoideae</taxon>
        <taxon>50 kb inversion clade</taxon>
        <taxon>genistoids sensu lato</taxon>
        <taxon>core genistoids</taxon>
        <taxon>Genisteae</taxon>
        <taxon>Lupinus</taxon>
    </lineage>
</organism>
<keyword evidence="1" id="KW-0812">Transmembrane</keyword>
<proteinExistence type="predicted"/>
<dbReference type="Proteomes" id="UP000447434">
    <property type="component" value="Chromosome 11"/>
</dbReference>
<dbReference type="EMBL" id="WOCE01000011">
    <property type="protein sequence ID" value="KAE9604283.1"/>
    <property type="molecule type" value="Genomic_DNA"/>
</dbReference>
<feature type="transmembrane region" description="Helical" evidence="1">
    <location>
        <begin position="67"/>
        <end position="91"/>
    </location>
</feature>
<sequence length="102" mass="11367">MQGSQSLRIGGPSRLFNSGIQRLHSFAPGSKICALYPSPLLLPLSTLRVVILPLTTEDNFSTSNPRLLGLLVVTKLTFIPMYKGLILYYFYLKQLLMEAGKH</sequence>
<evidence type="ECO:0000313" key="3">
    <source>
        <dbReference type="Proteomes" id="UP000447434"/>
    </source>
</evidence>
<keyword evidence="1" id="KW-0472">Membrane</keyword>
<accession>A0A6A4PRW3</accession>
<dbReference type="AlphaFoldDB" id="A0A6A4PRW3"/>
<evidence type="ECO:0000256" key="1">
    <source>
        <dbReference type="SAM" id="Phobius"/>
    </source>
</evidence>
<keyword evidence="3" id="KW-1185">Reference proteome</keyword>
<protein>
    <submittedName>
        <fullName evidence="2">Uncharacterized protein</fullName>
    </submittedName>
</protein>
<gene>
    <name evidence="2" type="ORF">Lalb_Chr11g0069721</name>
</gene>